<evidence type="ECO:0000256" key="9">
    <source>
        <dbReference type="ARBA" id="ARBA00033063"/>
    </source>
</evidence>
<evidence type="ECO:0000313" key="14">
    <source>
        <dbReference type="Proteomes" id="UP001499988"/>
    </source>
</evidence>
<sequence length="568" mass="63438">MQASGGLKLTLKGIKGNLADNVRAHLSPLPDSPATRASFLFSYQERVDEALQALGYYRAEVESDLQRTAGDWQLTLSITPGEPVRYNRVLVLIEGEARDDPVFQARLDAITIRPGDPVHHGRYLQLKADIISMGLVRGYLDGDMTQHRLEIDRDNNQADLLLLYQSGLRYRLGEVEFWASELNPDLLQKLVTFEPGTPYHSSEIGKLTNSLFSSGYFQDVKVLPHPARAVDGVIPIEAGLSPPPRHSFDVGIGYATDTRARLSTTWRTPVVNRHGHSQETKAELSELNPKLSFDYRIPIKHPLNDQLQLRASVGKEKFGDIDSTQYQGAVGRKTVTGGGWTRTLYLRYLSESWQQASLSPTADYILPGISFTHTQRSGPQLDPSAGFRQHYQLEHGEPFIRSDQRTTRFRGQLRMIATPWPKHRLSSRLELGFNLVDDDELLDLAPSLRFFAGGDQSIRGFGYQTLGPKAVVDEGEDTETTISVGGRYLLVGSVEYQYYLFERWRLAAFIDSGNAFDVYDSDAFKVVTSVGGGLHWISPIGPIRLDIGVGISESDNPWRLHITIGAEL</sequence>
<evidence type="ECO:0000313" key="13">
    <source>
        <dbReference type="EMBL" id="GAA4879382.1"/>
    </source>
</evidence>
<evidence type="ECO:0000256" key="10">
    <source>
        <dbReference type="ARBA" id="ARBA00093548"/>
    </source>
</evidence>
<accession>A0ABP9EKQ9</accession>
<evidence type="ECO:0000259" key="12">
    <source>
        <dbReference type="Pfam" id="PF17243"/>
    </source>
</evidence>
<dbReference type="RefSeq" id="WP_345334359.1">
    <property type="nucleotide sequence ID" value="NZ_BAABJZ010000015.1"/>
</dbReference>
<protein>
    <recommendedName>
        <fullName evidence="3">Translocation and assembly module subunit TamA</fullName>
    </recommendedName>
    <alternativeName>
        <fullName evidence="9">Autotransporter assembly factor TamA</fullName>
    </alternativeName>
</protein>
<dbReference type="Gene3D" id="3.10.20.310">
    <property type="entry name" value="membrane protein fhac"/>
    <property type="match status" value="3"/>
</dbReference>
<keyword evidence="14" id="KW-1185">Reference proteome</keyword>
<comment type="similarity">
    <text evidence="2">Belongs to the TamA family.</text>
</comment>
<comment type="caution">
    <text evidence="13">The sequence shown here is derived from an EMBL/GenBank/DDBJ whole genome shotgun (WGS) entry which is preliminary data.</text>
</comment>
<keyword evidence="8" id="KW-0998">Cell outer membrane</keyword>
<evidence type="ECO:0000256" key="5">
    <source>
        <dbReference type="ARBA" id="ARBA00022692"/>
    </source>
</evidence>
<dbReference type="Pfam" id="PF01103">
    <property type="entry name" value="Omp85"/>
    <property type="match status" value="1"/>
</dbReference>
<dbReference type="Proteomes" id="UP001499988">
    <property type="component" value="Unassembled WGS sequence"/>
</dbReference>
<evidence type="ECO:0000256" key="8">
    <source>
        <dbReference type="ARBA" id="ARBA00023237"/>
    </source>
</evidence>
<gene>
    <name evidence="13" type="ORF">GCM10023333_11640</name>
</gene>
<keyword evidence="4" id="KW-1134">Transmembrane beta strand</keyword>
<dbReference type="Pfam" id="PF17243">
    <property type="entry name" value="POTRA_TamA_1"/>
    <property type="match status" value="1"/>
</dbReference>
<evidence type="ECO:0000256" key="2">
    <source>
        <dbReference type="ARBA" id="ARBA00010248"/>
    </source>
</evidence>
<reference evidence="14" key="1">
    <citation type="journal article" date="2019" name="Int. J. Syst. Evol. Microbiol.">
        <title>The Global Catalogue of Microorganisms (GCM) 10K type strain sequencing project: providing services to taxonomists for standard genome sequencing and annotation.</title>
        <authorList>
            <consortium name="The Broad Institute Genomics Platform"/>
            <consortium name="The Broad Institute Genome Sequencing Center for Infectious Disease"/>
            <person name="Wu L."/>
            <person name="Ma J."/>
        </authorList>
    </citation>
    <scope>NUCLEOTIDE SEQUENCE [LARGE SCALE GENOMIC DNA]</scope>
    <source>
        <strain evidence="14">JCM 18401</strain>
    </source>
</reference>
<dbReference type="InterPro" id="IPR035243">
    <property type="entry name" value="TamA_POTRA_Dom_1"/>
</dbReference>
<dbReference type="Gene3D" id="2.40.160.50">
    <property type="entry name" value="membrane protein fhac: a member of the omp85/tpsb transporter family"/>
    <property type="match status" value="1"/>
</dbReference>
<feature type="domain" description="TamA POTRA" evidence="12">
    <location>
        <begin position="9"/>
        <end position="80"/>
    </location>
</feature>
<evidence type="ECO:0000256" key="6">
    <source>
        <dbReference type="ARBA" id="ARBA00022729"/>
    </source>
</evidence>
<dbReference type="EMBL" id="BAABJZ010000015">
    <property type="protein sequence ID" value="GAA4879382.1"/>
    <property type="molecule type" value="Genomic_DNA"/>
</dbReference>
<keyword evidence="5" id="KW-0812">Transmembrane</keyword>
<evidence type="ECO:0000256" key="4">
    <source>
        <dbReference type="ARBA" id="ARBA00022452"/>
    </source>
</evidence>
<dbReference type="PANTHER" id="PTHR12815:SF47">
    <property type="entry name" value="TRANSLOCATION AND ASSEMBLY MODULE SUBUNIT TAMA"/>
    <property type="match status" value="1"/>
</dbReference>
<name>A0ABP9EKQ9_9GAMM</name>
<evidence type="ECO:0000259" key="11">
    <source>
        <dbReference type="Pfam" id="PF01103"/>
    </source>
</evidence>
<feature type="domain" description="Bacterial surface antigen (D15)" evidence="11">
    <location>
        <begin position="290"/>
        <end position="565"/>
    </location>
</feature>
<comment type="subunit">
    <text evidence="10">Interacts with TamB to form the translocation and assembly module (TAM).</text>
</comment>
<evidence type="ECO:0000256" key="3">
    <source>
        <dbReference type="ARBA" id="ARBA00015419"/>
    </source>
</evidence>
<proteinExistence type="inferred from homology"/>
<keyword evidence="7" id="KW-0472">Membrane</keyword>
<evidence type="ECO:0000256" key="1">
    <source>
        <dbReference type="ARBA" id="ARBA00004442"/>
    </source>
</evidence>
<keyword evidence="6" id="KW-0732">Signal</keyword>
<dbReference type="PANTHER" id="PTHR12815">
    <property type="entry name" value="SORTING AND ASSEMBLY MACHINERY SAMM50 PROTEIN FAMILY MEMBER"/>
    <property type="match status" value="1"/>
</dbReference>
<dbReference type="InterPro" id="IPR039910">
    <property type="entry name" value="D15-like"/>
</dbReference>
<evidence type="ECO:0000256" key="7">
    <source>
        <dbReference type="ARBA" id="ARBA00023136"/>
    </source>
</evidence>
<comment type="subcellular location">
    <subcellularLocation>
        <location evidence="1">Cell outer membrane</location>
    </subcellularLocation>
</comment>
<organism evidence="13 14">
    <name type="scientific">Ferrimonas pelagia</name>
    <dbReference type="NCBI Taxonomy" id="1177826"/>
    <lineage>
        <taxon>Bacteria</taxon>
        <taxon>Pseudomonadati</taxon>
        <taxon>Pseudomonadota</taxon>
        <taxon>Gammaproteobacteria</taxon>
        <taxon>Alteromonadales</taxon>
        <taxon>Ferrimonadaceae</taxon>
        <taxon>Ferrimonas</taxon>
    </lineage>
</organism>
<dbReference type="InterPro" id="IPR000184">
    <property type="entry name" value="Bac_surfAg_D15"/>
</dbReference>